<dbReference type="InterPro" id="IPR020084">
    <property type="entry name" value="NUDIX_hydrolase_CS"/>
</dbReference>
<dbReference type="InterPro" id="IPR014001">
    <property type="entry name" value="Helicase_ATP-bd"/>
</dbReference>
<evidence type="ECO:0000256" key="1">
    <source>
        <dbReference type="ARBA" id="ARBA00001946"/>
    </source>
</evidence>
<dbReference type="Pfam" id="PF00270">
    <property type="entry name" value="DEAD"/>
    <property type="match status" value="1"/>
</dbReference>
<gene>
    <name evidence="15" type="ORF">CA3LBN_002861</name>
</gene>
<accession>A0ABX8I7U7</accession>
<evidence type="ECO:0000256" key="5">
    <source>
        <dbReference type="ARBA" id="ARBA00022723"/>
    </source>
</evidence>
<comment type="similarity">
    <text evidence="3">Belongs to the Nudix hydrolase family. NudC subfamily.</text>
</comment>
<dbReference type="InterPro" id="IPR000086">
    <property type="entry name" value="NUDIX_hydrolase_dom"/>
</dbReference>
<dbReference type="PANTHER" id="PTHR42904">
    <property type="entry name" value="NUDIX HYDROLASE, NUDC SUBFAMILY"/>
    <property type="match status" value="1"/>
</dbReference>
<dbReference type="InterPro" id="IPR027417">
    <property type="entry name" value="P-loop_NTPase"/>
</dbReference>
<evidence type="ECO:0000256" key="3">
    <source>
        <dbReference type="ARBA" id="ARBA00009595"/>
    </source>
</evidence>
<feature type="domain" description="Nudix hydrolase" evidence="14">
    <location>
        <begin position="784"/>
        <end position="915"/>
    </location>
</feature>
<evidence type="ECO:0000256" key="10">
    <source>
        <dbReference type="ARBA" id="ARBA00023027"/>
    </source>
</evidence>
<comment type="catalytic activity">
    <reaction evidence="11">
        <text>a 5'-end NAD(+)-phospho-ribonucleoside in mRNA + H2O = a 5'-end phospho-adenosine-phospho-ribonucleoside in mRNA + beta-nicotinamide D-ribonucleotide + 2 H(+)</text>
        <dbReference type="Rhea" id="RHEA:60876"/>
        <dbReference type="Rhea" id="RHEA-COMP:15698"/>
        <dbReference type="Rhea" id="RHEA-COMP:15719"/>
        <dbReference type="ChEBI" id="CHEBI:14649"/>
        <dbReference type="ChEBI" id="CHEBI:15377"/>
        <dbReference type="ChEBI" id="CHEBI:15378"/>
        <dbReference type="ChEBI" id="CHEBI:144029"/>
        <dbReference type="ChEBI" id="CHEBI:144051"/>
    </reaction>
    <physiologicalReaction direction="left-to-right" evidence="11">
        <dbReference type="Rhea" id="RHEA:60877"/>
    </physiologicalReaction>
</comment>
<dbReference type="SUPFAM" id="SSF52540">
    <property type="entry name" value="P-loop containing nucleoside triphosphate hydrolases"/>
    <property type="match status" value="1"/>
</dbReference>
<reference evidence="15 16" key="1">
    <citation type="submission" date="2021-06" db="EMBL/GenBank/DDBJ databases">
        <title>Candida outbreak in Lebanon.</title>
        <authorList>
            <person name="Finianos M."/>
        </authorList>
    </citation>
    <scope>NUCLEOTIDE SEQUENCE [LARGE SCALE GENOMIC DNA]</scope>
    <source>
        <strain evidence="15">CA3LBN</strain>
    </source>
</reference>
<dbReference type="Gene3D" id="3.40.50.300">
    <property type="entry name" value="P-loop containing nucleotide triphosphate hydrolases"/>
    <property type="match status" value="2"/>
</dbReference>
<dbReference type="PROSITE" id="PS00893">
    <property type="entry name" value="NUDIX_BOX"/>
    <property type="match status" value="1"/>
</dbReference>
<organism evidence="15 16">
    <name type="scientific">Candidozyma haemuli</name>
    <dbReference type="NCBI Taxonomy" id="45357"/>
    <lineage>
        <taxon>Eukaryota</taxon>
        <taxon>Fungi</taxon>
        <taxon>Dikarya</taxon>
        <taxon>Ascomycota</taxon>
        <taxon>Saccharomycotina</taxon>
        <taxon>Pichiomycetes</taxon>
        <taxon>Metschnikowiaceae</taxon>
        <taxon>Candidozyma</taxon>
    </lineage>
</organism>
<dbReference type="InterPro" id="IPR015797">
    <property type="entry name" value="NUDIX_hydrolase-like_dom_sf"/>
</dbReference>
<comment type="cofactor">
    <cofactor evidence="2">
        <name>Zn(2+)</name>
        <dbReference type="ChEBI" id="CHEBI:29105"/>
    </cofactor>
</comment>
<keyword evidence="7" id="KW-0378">Hydrolase</keyword>
<evidence type="ECO:0000256" key="2">
    <source>
        <dbReference type="ARBA" id="ARBA00001947"/>
    </source>
</evidence>
<dbReference type="PROSITE" id="PS51462">
    <property type="entry name" value="NUDIX"/>
    <property type="match status" value="1"/>
</dbReference>
<dbReference type="InterPro" id="IPR001650">
    <property type="entry name" value="Helicase_C-like"/>
</dbReference>
<keyword evidence="16" id="KW-1185">Reference proteome</keyword>
<proteinExistence type="inferred from homology"/>
<keyword evidence="10" id="KW-0520">NAD</keyword>
<dbReference type="InterPro" id="IPR049734">
    <property type="entry name" value="NudC-like_C"/>
</dbReference>
<dbReference type="Proteomes" id="UP000825434">
    <property type="component" value="Chromosome 3"/>
</dbReference>
<dbReference type="EC" id="3.6.1.22" evidence="4"/>
<keyword evidence="6" id="KW-0547">Nucleotide-binding</keyword>
<feature type="domain" description="Helicase C-terminal" evidence="13">
    <location>
        <begin position="366"/>
        <end position="531"/>
    </location>
</feature>
<dbReference type="SMART" id="SM00487">
    <property type="entry name" value="DEXDc"/>
    <property type="match status" value="1"/>
</dbReference>
<dbReference type="SUPFAM" id="SSF55811">
    <property type="entry name" value="Nudix"/>
    <property type="match status" value="1"/>
</dbReference>
<evidence type="ECO:0000259" key="12">
    <source>
        <dbReference type="PROSITE" id="PS51192"/>
    </source>
</evidence>
<dbReference type="CDD" id="cd03429">
    <property type="entry name" value="NUDIX_NADH_pyrophosphatase_Nudt13"/>
    <property type="match status" value="1"/>
</dbReference>
<evidence type="ECO:0000256" key="8">
    <source>
        <dbReference type="ARBA" id="ARBA00022840"/>
    </source>
</evidence>
<sequence>MKKKSKLFAFGNFSALHKPEKGHLERSENAIEQIESFDSLRIFPTVRSAMVKEIKEKYNLKNTYIEGKEQLDIRPSPVQIAAIKRINQARKTKPRDKAQQSIVSDLMKENEQSRLKVFTVAAETGSGKTWAYLASVFSKLKEDDKALFDQGEHFLEEAKKQEIIRSVILLPTHELVDQVHETAFRGAKIPLDIETDVSEKVRRSAEYKAFFSQPENQKNLDLKVVKWSSGDSHQKLFKIAKEGRIDVLITTPSKIQGLAKLENIPRPYRFFSGVEYCVIDEADTLMDKSWVLDTKGTLQRFPKLKDLIMCSATIPKEFNRTINSMFKDENSVVRIVTPSIHKIPKQIVVKVIDAQQPPYHGSKTRCLAQALYAIHNDGTEQGYVKRIVVFVNEKKDVEPLVDTIVSKYGHRDCDIIGVTGKDSADERAAKIAPFVKPAIPQEEDPDGSSVKVLVTTDLLARGLNFSGIKNVILMDLPRTSVDLIHRVGRTGRMRQSGRVFVIIDKKTRKSWIKGLPRAIKHGMTIAREVYFGQEVVNRVSFLREDSDFVSNAVVHPSTRFIFYWKGDPLVNKAAPKEKLIVLTNGDNQLLHENTAGTKKGLFATEKWKKVVERWSNDNKDQLPTLRDNGKPTFLFLGMRDESVGLDLHQLKCEDPECYLDHQGRYFGIPFFGVDLTNAPEVADLVKQHILDSESSVSKDDLIFSYSRKHTMGFTGVESSLFSHGKMYFDWLGRNRFCPGCGSKVIPIHAGGKLKCTNEETVGEGDNKKYVCPVRNTRVSNVSFPRTDAVVITAITNREKSKVLLSLNKRYAYSKMYSCTAGFMEPSETVEVAAKREIWEETGVVCSDIRIQMTQPWPFPGNLMIGCIATVDFNGENEVIQLDHDQELADARWFDISFVKKLIDDIEDEETLSEGIILPTDVSVAYHLIKEVVEKNESKL</sequence>
<evidence type="ECO:0000256" key="7">
    <source>
        <dbReference type="ARBA" id="ARBA00022801"/>
    </source>
</evidence>
<evidence type="ECO:0000313" key="16">
    <source>
        <dbReference type="Proteomes" id="UP000825434"/>
    </source>
</evidence>
<keyword evidence="8" id="KW-0067">ATP-binding</keyword>
<dbReference type="Pfam" id="PF00293">
    <property type="entry name" value="NUDIX"/>
    <property type="match status" value="1"/>
</dbReference>
<evidence type="ECO:0000259" key="13">
    <source>
        <dbReference type="PROSITE" id="PS51194"/>
    </source>
</evidence>
<feature type="domain" description="Helicase ATP-binding" evidence="12">
    <location>
        <begin position="109"/>
        <end position="332"/>
    </location>
</feature>
<evidence type="ECO:0000259" key="14">
    <source>
        <dbReference type="PROSITE" id="PS51462"/>
    </source>
</evidence>
<evidence type="ECO:0000256" key="9">
    <source>
        <dbReference type="ARBA" id="ARBA00022842"/>
    </source>
</evidence>
<dbReference type="Pfam" id="PF00271">
    <property type="entry name" value="Helicase_C"/>
    <property type="match status" value="1"/>
</dbReference>
<dbReference type="InterPro" id="IPR011545">
    <property type="entry name" value="DEAD/DEAH_box_helicase_dom"/>
</dbReference>
<dbReference type="CDD" id="cd18787">
    <property type="entry name" value="SF2_C_DEAD"/>
    <property type="match status" value="1"/>
</dbReference>
<evidence type="ECO:0000313" key="15">
    <source>
        <dbReference type="EMBL" id="QWU88553.1"/>
    </source>
</evidence>
<protein>
    <recommendedName>
        <fullName evidence="4">NAD(+) diphosphatase</fullName>
        <ecNumber evidence="4">3.6.1.22</ecNumber>
    </recommendedName>
</protein>
<dbReference type="PANTHER" id="PTHR42904:SF6">
    <property type="entry name" value="NAD-CAPPED RNA HYDROLASE NUDT12"/>
    <property type="match status" value="1"/>
</dbReference>
<dbReference type="SMART" id="SM00490">
    <property type="entry name" value="HELICc"/>
    <property type="match status" value="1"/>
</dbReference>
<evidence type="ECO:0000256" key="6">
    <source>
        <dbReference type="ARBA" id="ARBA00022741"/>
    </source>
</evidence>
<dbReference type="InterPro" id="IPR050241">
    <property type="entry name" value="NAD-cap_RNA_hydrolase_NudC"/>
</dbReference>
<dbReference type="Gene3D" id="3.90.79.20">
    <property type="match status" value="1"/>
</dbReference>
<keyword evidence="5" id="KW-0479">Metal-binding</keyword>
<evidence type="ECO:0000256" key="4">
    <source>
        <dbReference type="ARBA" id="ARBA00012381"/>
    </source>
</evidence>
<dbReference type="EMBL" id="CP076663">
    <property type="protein sequence ID" value="QWU88553.1"/>
    <property type="molecule type" value="Genomic_DNA"/>
</dbReference>
<keyword evidence="9" id="KW-0460">Magnesium</keyword>
<dbReference type="PROSITE" id="PS51192">
    <property type="entry name" value="HELICASE_ATP_BIND_1"/>
    <property type="match status" value="1"/>
</dbReference>
<dbReference type="PROSITE" id="PS51194">
    <property type="entry name" value="HELICASE_CTER"/>
    <property type="match status" value="1"/>
</dbReference>
<comment type="cofactor">
    <cofactor evidence="1">
        <name>Mg(2+)</name>
        <dbReference type="ChEBI" id="CHEBI:18420"/>
    </cofactor>
</comment>
<name>A0ABX8I7U7_9ASCO</name>
<dbReference type="Gene3D" id="3.90.79.10">
    <property type="entry name" value="Nucleoside Triphosphate Pyrophosphohydrolase"/>
    <property type="match status" value="1"/>
</dbReference>
<evidence type="ECO:0000256" key="11">
    <source>
        <dbReference type="ARBA" id="ARBA00023679"/>
    </source>
</evidence>